<dbReference type="AlphaFoldDB" id="A0A1X7TX43"/>
<dbReference type="InParanoid" id="A0A1X7TX43"/>
<sequence>MLSLTFTDERNLTRRVQDEHCVPDPFTSIASPVLQELSINDHGITQEGTLTEISSGLPSVVNSPKVVMFVRTAGVCCGRIDKGVSEADQI</sequence>
<accession>A0A1X7TX43</accession>
<organism evidence="1">
    <name type="scientific">Amphimedon queenslandica</name>
    <name type="common">Sponge</name>
    <dbReference type="NCBI Taxonomy" id="400682"/>
    <lineage>
        <taxon>Eukaryota</taxon>
        <taxon>Metazoa</taxon>
        <taxon>Porifera</taxon>
        <taxon>Demospongiae</taxon>
        <taxon>Heteroscleromorpha</taxon>
        <taxon>Haplosclerida</taxon>
        <taxon>Niphatidae</taxon>
        <taxon>Amphimedon</taxon>
    </lineage>
</organism>
<dbReference type="EnsemblMetazoa" id="Aqu2.1.19863_001">
    <property type="protein sequence ID" value="Aqu2.1.19863_001"/>
    <property type="gene ID" value="Aqu2.1.19863"/>
</dbReference>
<reference evidence="1" key="1">
    <citation type="submission" date="2017-05" db="UniProtKB">
        <authorList>
            <consortium name="EnsemblMetazoa"/>
        </authorList>
    </citation>
    <scope>IDENTIFICATION</scope>
</reference>
<protein>
    <submittedName>
        <fullName evidence="1">Uncharacterized protein</fullName>
    </submittedName>
</protein>
<proteinExistence type="predicted"/>
<name>A0A1X7TX43_AMPQE</name>
<evidence type="ECO:0000313" key="1">
    <source>
        <dbReference type="EnsemblMetazoa" id="Aqu2.1.19863_001"/>
    </source>
</evidence>